<dbReference type="PANTHER" id="PTHR43244">
    <property type="match status" value="1"/>
</dbReference>
<keyword evidence="4" id="KW-1185">Reference proteome</keyword>
<protein>
    <submittedName>
        <fullName evidence="3">LLM class flavin-dependent oxidoreductase</fullName>
    </submittedName>
</protein>
<dbReference type="PANTHER" id="PTHR43244:SF1">
    <property type="entry name" value="5,10-METHYLENETETRAHYDROMETHANOPTERIN REDUCTASE"/>
    <property type="match status" value="1"/>
</dbReference>
<organism evidence="3 4">
    <name type="scientific">Streptomyces litchfieldiae</name>
    <dbReference type="NCBI Taxonomy" id="3075543"/>
    <lineage>
        <taxon>Bacteria</taxon>
        <taxon>Bacillati</taxon>
        <taxon>Actinomycetota</taxon>
        <taxon>Actinomycetes</taxon>
        <taxon>Kitasatosporales</taxon>
        <taxon>Streptomycetaceae</taxon>
        <taxon>Streptomyces</taxon>
    </lineage>
</organism>
<dbReference type="EMBL" id="JAVREL010000012">
    <property type="protein sequence ID" value="MDT0345103.1"/>
    <property type="molecule type" value="Genomic_DNA"/>
</dbReference>
<evidence type="ECO:0000313" key="4">
    <source>
        <dbReference type="Proteomes" id="UP001183246"/>
    </source>
</evidence>
<evidence type="ECO:0000256" key="1">
    <source>
        <dbReference type="ARBA" id="ARBA00023002"/>
    </source>
</evidence>
<dbReference type="Pfam" id="PF00296">
    <property type="entry name" value="Bac_luciferase"/>
    <property type="match status" value="1"/>
</dbReference>
<sequence>MTKERIGVMFDRDQRPEDLPAFAAAVERAGADDLWLVEDLAWAGAISSAALALTATERLRVGIGIMPAPLRNPALLAMELATLARVFPGRVIAGIGHGVAEWMASVGAAAPAKLPLLGETITAVRQLLSGETAQLDGRAVHIDGVRLVHPPAAPPPVVAGVIRPRSLALSGRVADGTVLSEGHGPAAVTAALARIAPGRPHELVVFTYLSLTDPLTRIAAETADWLGVAPADVFLATGDAATAADRVRDLWAAGTTTVVLRAVGDDPLPQIGATLAALGREPEE</sequence>
<evidence type="ECO:0000313" key="3">
    <source>
        <dbReference type="EMBL" id="MDT0345103.1"/>
    </source>
</evidence>
<keyword evidence="1" id="KW-0560">Oxidoreductase</keyword>
<reference evidence="4" key="1">
    <citation type="submission" date="2023-07" db="EMBL/GenBank/DDBJ databases">
        <title>30 novel species of actinomycetes from the DSMZ collection.</title>
        <authorList>
            <person name="Nouioui I."/>
        </authorList>
    </citation>
    <scope>NUCLEOTIDE SEQUENCE [LARGE SCALE GENOMIC DNA]</scope>
    <source>
        <strain evidence="4">DSM 44938</strain>
    </source>
</reference>
<accession>A0ABU2MUX3</accession>
<feature type="domain" description="Luciferase-like" evidence="2">
    <location>
        <begin position="5"/>
        <end position="265"/>
    </location>
</feature>
<dbReference type="SUPFAM" id="SSF51679">
    <property type="entry name" value="Bacterial luciferase-like"/>
    <property type="match status" value="1"/>
</dbReference>
<dbReference type="InterPro" id="IPR011251">
    <property type="entry name" value="Luciferase-like_dom"/>
</dbReference>
<dbReference type="InterPro" id="IPR050564">
    <property type="entry name" value="F420-G6PD/mer"/>
</dbReference>
<dbReference type="RefSeq" id="WP_311706228.1">
    <property type="nucleotide sequence ID" value="NZ_JAVREL010000012.1"/>
</dbReference>
<gene>
    <name evidence="3" type="ORF">RM590_21220</name>
</gene>
<dbReference type="Gene3D" id="3.20.20.30">
    <property type="entry name" value="Luciferase-like domain"/>
    <property type="match status" value="1"/>
</dbReference>
<evidence type="ECO:0000259" key="2">
    <source>
        <dbReference type="Pfam" id="PF00296"/>
    </source>
</evidence>
<proteinExistence type="predicted"/>
<dbReference type="InterPro" id="IPR036661">
    <property type="entry name" value="Luciferase-like_sf"/>
</dbReference>
<comment type="caution">
    <text evidence="3">The sequence shown here is derived from an EMBL/GenBank/DDBJ whole genome shotgun (WGS) entry which is preliminary data.</text>
</comment>
<dbReference type="Proteomes" id="UP001183246">
    <property type="component" value="Unassembled WGS sequence"/>
</dbReference>
<name>A0ABU2MUX3_9ACTN</name>